<sequence length="225" mass="24046">MYNGWAVQMQENNAGYYTAPTECNPVCPQGVQLPSGFYMLLPRDGKPIKDDGYTKDIPLNHPSISQTAQAGGSGQIKVQPQAPAPVVKPKQPALDTAATQAAVVVVVVLLPTQPAVAQPTPATQVGLDVRGMLGTLLMASHIGKSPCKSSKLDDHWRKHLHRNGAPKKDEKVILASNIFHRQERWAIGPGASLLTASSGRPLRGSRKTECKSMSSATISISTSTY</sequence>
<evidence type="ECO:0000313" key="2">
    <source>
        <dbReference type="WBParaSite" id="nRc.2.0.1.t24949-RA"/>
    </source>
</evidence>
<organism evidence="1 2">
    <name type="scientific">Romanomermis culicivorax</name>
    <name type="common">Nematode worm</name>
    <dbReference type="NCBI Taxonomy" id="13658"/>
    <lineage>
        <taxon>Eukaryota</taxon>
        <taxon>Metazoa</taxon>
        <taxon>Ecdysozoa</taxon>
        <taxon>Nematoda</taxon>
        <taxon>Enoplea</taxon>
        <taxon>Dorylaimia</taxon>
        <taxon>Mermithida</taxon>
        <taxon>Mermithoidea</taxon>
        <taxon>Mermithidae</taxon>
        <taxon>Romanomermis</taxon>
    </lineage>
</organism>
<dbReference type="WBParaSite" id="nRc.2.0.1.t24949-RA">
    <property type="protein sequence ID" value="nRc.2.0.1.t24949-RA"/>
    <property type="gene ID" value="nRc.2.0.1.g24949"/>
</dbReference>
<dbReference type="Proteomes" id="UP000887565">
    <property type="component" value="Unplaced"/>
</dbReference>
<proteinExistence type="predicted"/>
<accession>A0A915JFI7</accession>
<evidence type="ECO:0000313" key="1">
    <source>
        <dbReference type="Proteomes" id="UP000887565"/>
    </source>
</evidence>
<reference evidence="2" key="1">
    <citation type="submission" date="2022-11" db="UniProtKB">
        <authorList>
            <consortium name="WormBaseParasite"/>
        </authorList>
    </citation>
    <scope>IDENTIFICATION</scope>
</reference>
<name>A0A915JFI7_ROMCU</name>
<dbReference type="AlphaFoldDB" id="A0A915JFI7"/>
<keyword evidence="1" id="KW-1185">Reference proteome</keyword>
<protein>
    <submittedName>
        <fullName evidence="2">Uncharacterized protein</fullName>
    </submittedName>
</protein>